<evidence type="ECO:0000256" key="1">
    <source>
        <dbReference type="ARBA" id="ARBA00022448"/>
    </source>
</evidence>
<dbReference type="Gene3D" id="3.40.50.300">
    <property type="entry name" value="P-loop containing nucleotide triphosphate hydrolases"/>
    <property type="match status" value="1"/>
</dbReference>
<name>T0Z8E9_9ZZZZ</name>
<dbReference type="GO" id="GO:0005524">
    <property type="term" value="F:ATP binding"/>
    <property type="evidence" value="ECO:0007669"/>
    <property type="project" value="UniProtKB-KW"/>
</dbReference>
<dbReference type="AlphaFoldDB" id="T0Z8E9"/>
<feature type="non-terminal residue" evidence="7">
    <location>
        <position position="215"/>
    </location>
</feature>
<keyword evidence="1" id="KW-0813">Transport</keyword>
<gene>
    <name evidence="7" type="ORF">B1A_22033</name>
</gene>
<keyword evidence="2" id="KW-1003">Cell membrane</keyword>
<dbReference type="InterPro" id="IPR017871">
    <property type="entry name" value="ABC_transporter-like_CS"/>
</dbReference>
<dbReference type="PANTHER" id="PTHR42781:SF1">
    <property type="entry name" value="THIAMINE IMPORT ATP-BINDING PROTEIN THIQ"/>
    <property type="match status" value="1"/>
</dbReference>
<evidence type="ECO:0000256" key="4">
    <source>
        <dbReference type="ARBA" id="ARBA00022967"/>
    </source>
</evidence>
<keyword evidence="7" id="KW-0067">ATP-binding</keyword>
<evidence type="ECO:0000313" key="7">
    <source>
        <dbReference type="EMBL" id="EQD26045.1"/>
    </source>
</evidence>
<organism evidence="7">
    <name type="scientific">mine drainage metagenome</name>
    <dbReference type="NCBI Taxonomy" id="410659"/>
    <lineage>
        <taxon>unclassified sequences</taxon>
        <taxon>metagenomes</taxon>
        <taxon>ecological metagenomes</taxon>
    </lineage>
</organism>
<evidence type="ECO:0000259" key="6">
    <source>
        <dbReference type="PROSITE" id="PS50893"/>
    </source>
</evidence>
<sequence length="215" mass="23482">MTAAANVGFALRRLSLGKSERRRRALEMLERVGLAHLADQYPTRLSGGQQQRVALARALVAGMPLLLCDEPLSNLDTHLREQIRVEIATLSRDSGATVIYITHDQQEAFALADQLAVINEGRICQMAPPEDVYWHPADPFVAQFTGLSGHLTGTVVGLAGDRLCRVRIGLTEVVATTVQPPTPRTQVSLLLRPDSLSICSSERTDGILYGMVRDT</sequence>
<keyword evidence="7" id="KW-0547">Nucleotide-binding</keyword>
<protein>
    <submittedName>
        <fullName evidence="7">Polyamine ABC transporter, ATP-binding protein</fullName>
    </submittedName>
</protein>
<dbReference type="GO" id="GO:0016887">
    <property type="term" value="F:ATP hydrolysis activity"/>
    <property type="evidence" value="ECO:0007669"/>
    <property type="project" value="InterPro"/>
</dbReference>
<dbReference type="PROSITE" id="PS00211">
    <property type="entry name" value="ABC_TRANSPORTER_1"/>
    <property type="match status" value="1"/>
</dbReference>
<accession>T0Z8E9</accession>
<evidence type="ECO:0000256" key="3">
    <source>
        <dbReference type="ARBA" id="ARBA00022519"/>
    </source>
</evidence>
<reference evidence="7" key="1">
    <citation type="submission" date="2013-08" db="EMBL/GenBank/DDBJ databases">
        <authorList>
            <person name="Mendez C."/>
            <person name="Richter M."/>
            <person name="Ferrer M."/>
            <person name="Sanchez J."/>
        </authorList>
    </citation>
    <scope>NUCLEOTIDE SEQUENCE</scope>
</reference>
<keyword evidence="3" id="KW-0997">Cell inner membrane</keyword>
<dbReference type="SUPFAM" id="SSF52540">
    <property type="entry name" value="P-loop containing nucleoside triphosphate hydrolases"/>
    <property type="match status" value="1"/>
</dbReference>
<dbReference type="EMBL" id="AUZX01016285">
    <property type="protein sequence ID" value="EQD26045.1"/>
    <property type="molecule type" value="Genomic_DNA"/>
</dbReference>
<evidence type="ECO:0000256" key="5">
    <source>
        <dbReference type="ARBA" id="ARBA00023136"/>
    </source>
</evidence>
<keyword evidence="4" id="KW-1278">Translocase</keyword>
<dbReference type="PROSITE" id="PS50893">
    <property type="entry name" value="ABC_TRANSPORTER_2"/>
    <property type="match status" value="1"/>
</dbReference>
<keyword evidence="5" id="KW-0472">Membrane</keyword>
<reference evidence="7" key="2">
    <citation type="journal article" date="2014" name="ISME J.">
        <title>Microbial stratification in low pH oxic and suboxic macroscopic growths along an acid mine drainage.</title>
        <authorList>
            <person name="Mendez-Garcia C."/>
            <person name="Mesa V."/>
            <person name="Sprenger R.R."/>
            <person name="Richter M."/>
            <person name="Diez M.S."/>
            <person name="Solano J."/>
            <person name="Bargiela R."/>
            <person name="Golyshina O.V."/>
            <person name="Manteca A."/>
            <person name="Ramos J.L."/>
            <person name="Gallego J.R."/>
            <person name="Llorente I."/>
            <person name="Martins Dos Santos V.A."/>
            <person name="Jensen O.N."/>
            <person name="Pelaez A.I."/>
            <person name="Sanchez J."/>
            <person name="Ferrer M."/>
        </authorList>
    </citation>
    <scope>NUCLEOTIDE SEQUENCE</scope>
</reference>
<dbReference type="Pfam" id="PF00005">
    <property type="entry name" value="ABC_tran"/>
    <property type="match status" value="1"/>
</dbReference>
<dbReference type="InterPro" id="IPR003439">
    <property type="entry name" value="ABC_transporter-like_ATP-bd"/>
</dbReference>
<dbReference type="InterPro" id="IPR027417">
    <property type="entry name" value="P-loop_NTPase"/>
</dbReference>
<proteinExistence type="predicted"/>
<evidence type="ECO:0000256" key="2">
    <source>
        <dbReference type="ARBA" id="ARBA00022475"/>
    </source>
</evidence>
<dbReference type="InterPro" id="IPR050093">
    <property type="entry name" value="ABC_SmlMolc_Importer"/>
</dbReference>
<dbReference type="PANTHER" id="PTHR42781">
    <property type="entry name" value="SPERMIDINE/PUTRESCINE IMPORT ATP-BINDING PROTEIN POTA"/>
    <property type="match status" value="1"/>
</dbReference>
<comment type="caution">
    <text evidence="7">The sequence shown here is derived from an EMBL/GenBank/DDBJ whole genome shotgun (WGS) entry which is preliminary data.</text>
</comment>
<feature type="domain" description="ABC transporter" evidence="6">
    <location>
        <begin position="2"/>
        <end position="145"/>
    </location>
</feature>